<dbReference type="InterPro" id="IPR011639">
    <property type="entry name" value="MethylTrfase_TaqI-like_dom"/>
</dbReference>
<gene>
    <name evidence="7" type="ORF">GH723_08055</name>
</gene>
<dbReference type="InterPro" id="IPR050953">
    <property type="entry name" value="N4_N6_ade-DNA_methylase"/>
</dbReference>
<evidence type="ECO:0000256" key="2">
    <source>
        <dbReference type="ARBA" id="ARBA00022603"/>
    </source>
</evidence>
<evidence type="ECO:0000256" key="3">
    <source>
        <dbReference type="ARBA" id="ARBA00022679"/>
    </source>
</evidence>
<feature type="domain" description="Type II methyltransferase M.TaqI-like" evidence="6">
    <location>
        <begin position="100"/>
        <end position="182"/>
    </location>
</feature>
<dbReference type="Pfam" id="PF07669">
    <property type="entry name" value="Eco57I"/>
    <property type="match status" value="1"/>
</dbReference>
<dbReference type="PANTHER" id="PTHR33841:SF1">
    <property type="entry name" value="DNA METHYLTRANSFERASE A"/>
    <property type="match status" value="1"/>
</dbReference>
<keyword evidence="3" id="KW-0808">Transferase</keyword>
<keyword evidence="2 7" id="KW-0489">Methyltransferase</keyword>
<dbReference type="EC" id="2.1.1.72" evidence="1"/>
<dbReference type="PRINTS" id="PR00507">
    <property type="entry name" value="N12N6MTFRASE"/>
</dbReference>
<evidence type="ECO:0000259" key="6">
    <source>
        <dbReference type="Pfam" id="PF07669"/>
    </source>
</evidence>
<name>A0A5Q2RH42_9ACTN</name>
<accession>A0A5Q2RH42</accession>
<dbReference type="GO" id="GO:0009007">
    <property type="term" value="F:site-specific DNA-methyltransferase (adenine-specific) activity"/>
    <property type="evidence" value="ECO:0007669"/>
    <property type="project" value="UniProtKB-EC"/>
</dbReference>
<dbReference type="GO" id="GO:0032259">
    <property type="term" value="P:methylation"/>
    <property type="evidence" value="ECO:0007669"/>
    <property type="project" value="UniProtKB-KW"/>
</dbReference>
<sequence length="496" mass="52253">MVDRAARGAVFTPEPIGRALVAAALSGRPRPPRSVADPAAGDGRLLAAARRALDDVELYAADVDGAAWRRGPGGSLGSARFLETDVLVAPAPLWSDLPAGADLVIGNPPFLDQLDARSALDAAAREGLRRRYGDVVAGYTDLASLFLVAACEMAAEDGRVALIMPASFLSARDAEPARRRVLELGTLDGIWWGGDGIFEDADVQVCALVLDRSGPRRRHVRRWVGPRWHPVDPLDVDGDALRLAPSWGPLVAGLIDEDLPQVALASDAVLGDVAAVGAGFRDQFYGLAPLVTDIGGDPSGRTDGRAPLVTSGLVDPGRVGWGRRPARIAGRTWTTPGIDPADLPDGRLARWVAAQRRPKVVVASQTPVVEPVADPTGEWVPSTPVLSVHPGTASLWRCLAVLLAPPVSAWARAHAAGSALTSRAIRVSAPLLRAVPLPPDERAWSRAATVLERSHRGDGSPPDAVVEAATTMTAAYGCDPEADVWWRSRAGRLSPP</sequence>
<evidence type="ECO:0000256" key="1">
    <source>
        <dbReference type="ARBA" id="ARBA00011900"/>
    </source>
</evidence>
<dbReference type="EMBL" id="CP045851">
    <property type="protein sequence ID" value="QGG95063.1"/>
    <property type="molecule type" value="Genomic_DNA"/>
</dbReference>
<protein>
    <recommendedName>
        <fullName evidence="1">site-specific DNA-methyltransferase (adenine-specific)</fullName>
        <ecNumber evidence="1">2.1.1.72</ecNumber>
    </recommendedName>
</protein>
<evidence type="ECO:0000313" key="8">
    <source>
        <dbReference type="Proteomes" id="UP000334019"/>
    </source>
</evidence>
<dbReference type="GO" id="GO:0006304">
    <property type="term" value="P:DNA modification"/>
    <property type="evidence" value="ECO:0007669"/>
    <property type="project" value="InterPro"/>
</dbReference>
<dbReference type="InterPro" id="IPR002052">
    <property type="entry name" value="DNA_methylase_N6_adenine_CS"/>
</dbReference>
<dbReference type="InterPro" id="IPR029063">
    <property type="entry name" value="SAM-dependent_MTases_sf"/>
</dbReference>
<evidence type="ECO:0000256" key="4">
    <source>
        <dbReference type="ARBA" id="ARBA00022691"/>
    </source>
</evidence>
<evidence type="ECO:0000256" key="5">
    <source>
        <dbReference type="ARBA" id="ARBA00047942"/>
    </source>
</evidence>
<dbReference type="RefSeq" id="WP_153759171.1">
    <property type="nucleotide sequence ID" value="NZ_CP045851.1"/>
</dbReference>
<keyword evidence="8" id="KW-1185">Reference proteome</keyword>
<dbReference type="KEGG" id="atq:GH723_08055"/>
<dbReference type="Gene3D" id="3.40.50.150">
    <property type="entry name" value="Vaccinia Virus protein VP39"/>
    <property type="match status" value="1"/>
</dbReference>
<proteinExistence type="predicted"/>
<dbReference type="PANTHER" id="PTHR33841">
    <property type="entry name" value="DNA METHYLTRANSFERASE YEEA-RELATED"/>
    <property type="match status" value="1"/>
</dbReference>
<comment type="catalytic activity">
    <reaction evidence="5">
        <text>a 2'-deoxyadenosine in DNA + S-adenosyl-L-methionine = an N(6)-methyl-2'-deoxyadenosine in DNA + S-adenosyl-L-homocysteine + H(+)</text>
        <dbReference type="Rhea" id="RHEA:15197"/>
        <dbReference type="Rhea" id="RHEA-COMP:12418"/>
        <dbReference type="Rhea" id="RHEA-COMP:12419"/>
        <dbReference type="ChEBI" id="CHEBI:15378"/>
        <dbReference type="ChEBI" id="CHEBI:57856"/>
        <dbReference type="ChEBI" id="CHEBI:59789"/>
        <dbReference type="ChEBI" id="CHEBI:90615"/>
        <dbReference type="ChEBI" id="CHEBI:90616"/>
        <dbReference type="EC" id="2.1.1.72"/>
    </reaction>
</comment>
<keyword evidence="4" id="KW-0949">S-adenosyl-L-methionine</keyword>
<organism evidence="7 8">
    <name type="scientific">Actinomarinicola tropica</name>
    <dbReference type="NCBI Taxonomy" id="2789776"/>
    <lineage>
        <taxon>Bacteria</taxon>
        <taxon>Bacillati</taxon>
        <taxon>Actinomycetota</taxon>
        <taxon>Acidimicrobiia</taxon>
        <taxon>Acidimicrobiales</taxon>
        <taxon>Iamiaceae</taxon>
        <taxon>Actinomarinicola</taxon>
    </lineage>
</organism>
<reference evidence="7 8" key="1">
    <citation type="submission" date="2019-11" db="EMBL/GenBank/DDBJ databases">
        <authorList>
            <person name="He Y."/>
        </authorList>
    </citation>
    <scope>NUCLEOTIDE SEQUENCE [LARGE SCALE GENOMIC DNA]</scope>
    <source>
        <strain evidence="7 8">SCSIO 58843</strain>
    </source>
</reference>
<dbReference type="Proteomes" id="UP000334019">
    <property type="component" value="Chromosome"/>
</dbReference>
<dbReference type="SUPFAM" id="SSF53335">
    <property type="entry name" value="S-adenosyl-L-methionine-dependent methyltransferases"/>
    <property type="match status" value="1"/>
</dbReference>
<evidence type="ECO:0000313" key="7">
    <source>
        <dbReference type="EMBL" id="QGG95063.1"/>
    </source>
</evidence>
<dbReference type="AlphaFoldDB" id="A0A5Q2RH42"/>
<dbReference type="GO" id="GO:0003676">
    <property type="term" value="F:nucleic acid binding"/>
    <property type="evidence" value="ECO:0007669"/>
    <property type="project" value="InterPro"/>
</dbReference>
<dbReference type="PROSITE" id="PS00092">
    <property type="entry name" value="N6_MTASE"/>
    <property type="match status" value="1"/>
</dbReference>